<dbReference type="PATRIC" id="fig|742738.3.peg.2725"/>
<dbReference type="AlphaFoldDB" id="A0A096B6J6"/>
<dbReference type="NCBIfam" id="NF007992">
    <property type="entry name" value="PRK10719.1-3"/>
    <property type="match status" value="1"/>
</dbReference>
<dbReference type="Pfam" id="PF06277">
    <property type="entry name" value="EutA"/>
    <property type="match status" value="1"/>
</dbReference>
<sequence>MHEVILSVGIDIGTSTTQLIFSRLTIENRASSYTVPRIDIVDKEVIYRSKIYFTPLRSATEIDAEAVKRIVREEYQAAGMTPEMLRTGAVIITGETARKENANEVLEALSDLAGDFVVATAGPDLESVLSARGAGTDALSKEKRTAIANVDIGGGTSNIAVYEKGVLRGTCCLDIGGRLIKVENGRISYIFPKIQALAAANGISLAVGDRAYPEQLYGVCRLMAAQLAQALRLAGADSHHAGLYTNNGKPLPEQPAIRAVTYSGGVADCIYQEMEGDVFRFGDIGVLLGKAIRADPDLSRVERFTSIETIRATVVGAGTHTTEVSGSTIHYEQGTLPLKNVPILKVSEEDEASLETLKASILNQMPLYMPEGKAEQLAIAFTGEKRTSFADIQALAAAIIESTKEVISSRYPLVVVVENDIGKVLGNALNVLLKREKDVICIDGIRTLSGDYIDIGEPIAGGQVLPVVIKTLIFNS</sequence>
<dbReference type="Proteomes" id="UP000029585">
    <property type="component" value="Unassembled WGS sequence"/>
</dbReference>
<reference evidence="1 2" key="1">
    <citation type="submission" date="2011-08" db="EMBL/GenBank/DDBJ databases">
        <title>The Genome Sequence of Clostridium orbiscindens 1_3_50AFAA.</title>
        <authorList>
            <consortium name="The Broad Institute Genome Sequencing Platform"/>
            <person name="Earl A."/>
            <person name="Ward D."/>
            <person name="Feldgarden M."/>
            <person name="Gevers D."/>
            <person name="Daigneault M."/>
            <person name="Strauss J."/>
            <person name="Allen-Vercoe E."/>
            <person name="Young S.K."/>
            <person name="Zeng Q."/>
            <person name="Gargeya S."/>
            <person name="Fitzgerald M."/>
            <person name="Haas B."/>
            <person name="Abouelleil A."/>
            <person name="Alvarado L."/>
            <person name="Arachchi H.M."/>
            <person name="Berlin A."/>
            <person name="Brown A."/>
            <person name="Chapman S.B."/>
            <person name="Chen Z."/>
            <person name="Dunbar C."/>
            <person name="Freedman E."/>
            <person name="Gearin G."/>
            <person name="Gellesch M."/>
            <person name="Goldberg J."/>
            <person name="Griggs A."/>
            <person name="Gujja S."/>
            <person name="Heiman D."/>
            <person name="Howarth C."/>
            <person name="Larson L."/>
            <person name="Lui A."/>
            <person name="MacDonald P.J.P."/>
            <person name="Montmayeur A."/>
            <person name="Murphy C."/>
            <person name="Neiman D."/>
            <person name="Pearson M."/>
            <person name="Priest M."/>
            <person name="Roberts A."/>
            <person name="Saif S."/>
            <person name="Shea T."/>
            <person name="Shenoy N."/>
            <person name="Sisk P."/>
            <person name="Stolte C."/>
            <person name="Sykes S."/>
            <person name="Wortman J."/>
            <person name="Nusbaum C."/>
            <person name="Birren B."/>
        </authorList>
    </citation>
    <scope>NUCLEOTIDE SEQUENCE [LARGE SCALE GENOMIC DNA]</scope>
    <source>
        <strain evidence="1 2">1_3_50AFAA</strain>
    </source>
</reference>
<dbReference type="RefSeq" id="WP_044941870.1">
    <property type="nucleotide sequence ID" value="NZ_KN174164.1"/>
</dbReference>
<protein>
    <submittedName>
        <fullName evidence="1">Ethanolamine utilization protein EutA</fullName>
    </submittedName>
</protein>
<dbReference type="InterPro" id="IPR043129">
    <property type="entry name" value="ATPase_NBD"/>
</dbReference>
<dbReference type="SUPFAM" id="SSF53067">
    <property type="entry name" value="Actin-like ATPase domain"/>
    <property type="match status" value="1"/>
</dbReference>
<dbReference type="PIRSF" id="PIRSF012293">
    <property type="entry name" value="EutA"/>
    <property type="match status" value="1"/>
</dbReference>
<evidence type="ECO:0000313" key="1">
    <source>
        <dbReference type="EMBL" id="KGF54611.1"/>
    </source>
</evidence>
<dbReference type="PANTHER" id="PTHR32432">
    <property type="entry name" value="CELL DIVISION PROTEIN FTSA-RELATED"/>
    <property type="match status" value="1"/>
</dbReference>
<dbReference type="eggNOG" id="COG4819">
    <property type="taxonomic scope" value="Bacteria"/>
</dbReference>
<accession>A0A096B6J6</accession>
<dbReference type="InterPro" id="IPR009377">
    <property type="entry name" value="EutA"/>
</dbReference>
<comment type="caution">
    <text evidence="1">The sequence shown here is derived from an EMBL/GenBank/DDBJ whole genome shotgun (WGS) entry which is preliminary data.</text>
</comment>
<dbReference type="InterPro" id="IPR050696">
    <property type="entry name" value="FtsA/MreB"/>
</dbReference>
<proteinExistence type="predicted"/>
<evidence type="ECO:0000313" key="2">
    <source>
        <dbReference type="Proteomes" id="UP000029585"/>
    </source>
</evidence>
<dbReference type="EMBL" id="ADLO01000083">
    <property type="protein sequence ID" value="KGF54611.1"/>
    <property type="molecule type" value="Genomic_DNA"/>
</dbReference>
<dbReference type="PANTHER" id="PTHR32432:SF13">
    <property type="entry name" value="ETHANOLAMINE AMMONIA-LYASE REACTIVASE EUTA"/>
    <property type="match status" value="1"/>
</dbReference>
<keyword evidence="2" id="KW-1185">Reference proteome</keyword>
<dbReference type="Gene3D" id="3.30.420.40">
    <property type="match status" value="1"/>
</dbReference>
<organism evidence="1 2">
    <name type="scientific">Flavonifractor plautii 1_3_50AFAA</name>
    <dbReference type="NCBI Taxonomy" id="742738"/>
    <lineage>
        <taxon>Bacteria</taxon>
        <taxon>Bacillati</taxon>
        <taxon>Bacillota</taxon>
        <taxon>Clostridia</taxon>
        <taxon>Eubacteriales</taxon>
        <taxon>Oscillospiraceae</taxon>
        <taxon>Flavonifractor</taxon>
    </lineage>
</organism>
<gene>
    <name evidence="1" type="ORF">HMPREF9460_02652</name>
</gene>
<name>A0A096B6J6_FLAPL</name>
<dbReference type="HOGENOM" id="CLU_046255_0_0_9"/>